<comment type="similarity">
    <text evidence="2">Belongs to the popeye family.</text>
</comment>
<protein>
    <recommendedName>
        <fullName evidence="7">POPDC1-3 domain-containing protein</fullName>
    </recommendedName>
</protein>
<dbReference type="GO" id="GO:0007507">
    <property type="term" value="P:heart development"/>
    <property type="evidence" value="ECO:0007669"/>
    <property type="project" value="TreeGrafter"/>
</dbReference>
<dbReference type="EMBL" id="JADYXP020000001">
    <property type="protein sequence ID" value="KAL0133263.1"/>
    <property type="molecule type" value="Genomic_DNA"/>
</dbReference>
<evidence type="ECO:0000256" key="6">
    <source>
        <dbReference type="SAM" id="Phobius"/>
    </source>
</evidence>
<dbReference type="GO" id="GO:0042391">
    <property type="term" value="P:regulation of membrane potential"/>
    <property type="evidence" value="ECO:0007669"/>
    <property type="project" value="TreeGrafter"/>
</dbReference>
<feature type="domain" description="POPDC1-3" evidence="7">
    <location>
        <begin position="111"/>
        <end position="332"/>
    </location>
</feature>
<dbReference type="InterPro" id="IPR018490">
    <property type="entry name" value="cNMP-bd_dom_sf"/>
</dbReference>
<evidence type="ECO:0000256" key="3">
    <source>
        <dbReference type="ARBA" id="ARBA00022692"/>
    </source>
</evidence>
<feature type="transmembrane region" description="Helical" evidence="6">
    <location>
        <begin position="12"/>
        <end position="34"/>
    </location>
</feature>
<dbReference type="Pfam" id="PF04831">
    <property type="entry name" value="POPDC1-3"/>
    <property type="match status" value="1"/>
</dbReference>
<dbReference type="Gene3D" id="2.60.120.10">
    <property type="entry name" value="Jelly Rolls"/>
    <property type="match status" value="1"/>
</dbReference>
<keyword evidence="4 6" id="KW-1133">Transmembrane helix</keyword>
<keyword evidence="3 6" id="KW-0812">Transmembrane</keyword>
<dbReference type="SUPFAM" id="SSF51206">
    <property type="entry name" value="cAMP-binding domain-like"/>
    <property type="match status" value="1"/>
</dbReference>
<feature type="transmembrane region" description="Helical" evidence="6">
    <location>
        <begin position="163"/>
        <end position="182"/>
    </location>
</feature>
<comment type="caution">
    <text evidence="8">The sequence shown here is derived from an EMBL/GenBank/DDBJ whole genome shotgun (WGS) entry which is preliminary data.</text>
</comment>
<name>A0AAW2H1H4_9HYME</name>
<organism evidence="8 9">
    <name type="scientific">Cardiocondyla obscurior</name>
    <dbReference type="NCBI Taxonomy" id="286306"/>
    <lineage>
        <taxon>Eukaryota</taxon>
        <taxon>Metazoa</taxon>
        <taxon>Ecdysozoa</taxon>
        <taxon>Arthropoda</taxon>
        <taxon>Hexapoda</taxon>
        <taxon>Insecta</taxon>
        <taxon>Pterygota</taxon>
        <taxon>Neoptera</taxon>
        <taxon>Endopterygota</taxon>
        <taxon>Hymenoptera</taxon>
        <taxon>Apocrita</taxon>
        <taxon>Aculeata</taxon>
        <taxon>Formicoidea</taxon>
        <taxon>Formicidae</taxon>
        <taxon>Myrmicinae</taxon>
        <taxon>Cardiocondyla</taxon>
    </lineage>
</organism>
<dbReference type="PANTHER" id="PTHR12101:SF1">
    <property type="entry name" value="BVES"/>
    <property type="match status" value="1"/>
</dbReference>
<dbReference type="InterPro" id="IPR055272">
    <property type="entry name" value="POPDC1-3_dom"/>
</dbReference>
<evidence type="ECO:0000313" key="9">
    <source>
        <dbReference type="Proteomes" id="UP001430953"/>
    </source>
</evidence>
<evidence type="ECO:0000256" key="4">
    <source>
        <dbReference type="ARBA" id="ARBA00022989"/>
    </source>
</evidence>
<gene>
    <name evidence="8" type="ORF">PUN28_000800</name>
</gene>
<dbReference type="GO" id="GO:0042383">
    <property type="term" value="C:sarcolemma"/>
    <property type="evidence" value="ECO:0007669"/>
    <property type="project" value="TreeGrafter"/>
</dbReference>
<dbReference type="InterPro" id="IPR006916">
    <property type="entry name" value="POPDC1-3"/>
</dbReference>
<dbReference type="PANTHER" id="PTHR12101">
    <property type="entry name" value="POPEYE DOMAIN CONTAINING PROTEIN"/>
    <property type="match status" value="1"/>
</dbReference>
<evidence type="ECO:0000256" key="1">
    <source>
        <dbReference type="ARBA" id="ARBA00004141"/>
    </source>
</evidence>
<keyword evidence="5 6" id="KW-0472">Membrane</keyword>
<dbReference type="GO" id="GO:0030552">
    <property type="term" value="F:cAMP binding"/>
    <property type="evidence" value="ECO:0007669"/>
    <property type="project" value="TreeGrafter"/>
</dbReference>
<comment type="subcellular location">
    <subcellularLocation>
        <location evidence="1">Membrane</location>
        <topology evidence="1">Multi-pass membrane protein</topology>
    </subcellularLocation>
</comment>
<dbReference type="Proteomes" id="UP001430953">
    <property type="component" value="Unassembled WGS sequence"/>
</dbReference>
<feature type="transmembrane region" description="Helical" evidence="6">
    <location>
        <begin position="136"/>
        <end position="157"/>
    </location>
</feature>
<sequence length="406" mass="45389">MWICFDPIGSRIGWGSITFVILLYWTSITIDASLTNAAASNVPRNTVTSDTVPASAHHENDECRNVTTDNKEGTGLSVVSHGSGYPHSPIVPPTFLYGALTCQPYQGIYVNHIYFQLANAFFLLSHLAPSGIHGVLYLRCTLLVGCAFLALWGWTIACWLDAALWNALFVAINFVHVCTLLYKLRPIKFTKEIEEVYVAVFQPLRVSRHQFRKVLNCMKIIRQLKYQEVYAQEKVTKVDSLSLVLSGKLVVSQNGRALHIVFPHQFLDSPEWFGVSTDEYFQVSITAMEESRILLWHRDKLKLSIITDQFLQAVFDHILGRDVVKKLMQVSETMAASSHQQQNGQIIGLGGIGALENDADTKLFVVKKTGDSQGITALISRQLQAAGDPNAWRLGRIEETDHETPV</sequence>
<dbReference type="GO" id="GO:0051146">
    <property type="term" value="P:striated muscle cell differentiation"/>
    <property type="evidence" value="ECO:0007669"/>
    <property type="project" value="TreeGrafter"/>
</dbReference>
<accession>A0AAW2H1H4</accession>
<evidence type="ECO:0000256" key="5">
    <source>
        <dbReference type="ARBA" id="ARBA00023136"/>
    </source>
</evidence>
<reference evidence="8 9" key="1">
    <citation type="submission" date="2023-03" db="EMBL/GenBank/DDBJ databases">
        <title>High recombination rates correlate with genetic variation in Cardiocondyla obscurior ants.</title>
        <authorList>
            <person name="Errbii M."/>
        </authorList>
    </citation>
    <scope>NUCLEOTIDE SEQUENCE [LARGE SCALE GENOMIC DNA]</scope>
    <source>
        <strain evidence="8">Alpha-2009</strain>
        <tissue evidence="8">Whole body</tissue>
    </source>
</reference>
<keyword evidence="9" id="KW-1185">Reference proteome</keyword>
<dbReference type="AlphaFoldDB" id="A0AAW2H1H4"/>
<evidence type="ECO:0000259" key="7">
    <source>
        <dbReference type="Pfam" id="PF04831"/>
    </source>
</evidence>
<proteinExistence type="inferred from homology"/>
<evidence type="ECO:0000256" key="2">
    <source>
        <dbReference type="ARBA" id="ARBA00007146"/>
    </source>
</evidence>
<dbReference type="InterPro" id="IPR014710">
    <property type="entry name" value="RmlC-like_jellyroll"/>
</dbReference>
<evidence type="ECO:0000313" key="8">
    <source>
        <dbReference type="EMBL" id="KAL0133263.1"/>
    </source>
</evidence>